<protein>
    <submittedName>
        <fullName evidence="1">Uncharacterized protein</fullName>
    </submittedName>
</protein>
<sequence>MSSVNNNSVDTVNAAATAIVSAESRLQPTAVQIKGYSFSYFFFKALSWWKVKADCIDPTSEAAYINTIMPSADQKSKSAWIFYWPDWYRIGR</sequence>
<organism evidence="1 2">
    <name type="scientific">Pistacia atlantica</name>
    <dbReference type="NCBI Taxonomy" id="434234"/>
    <lineage>
        <taxon>Eukaryota</taxon>
        <taxon>Viridiplantae</taxon>
        <taxon>Streptophyta</taxon>
        <taxon>Embryophyta</taxon>
        <taxon>Tracheophyta</taxon>
        <taxon>Spermatophyta</taxon>
        <taxon>Magnoliopsida</taxon>
        <taxon>eudicotyledons</taxon>
        <taxon>Gunneridae</taxon>
        <taxon>Pentapetalae</taxon>
        <taxon>rosids</taxon>
        <taxon>malvids</taxon>
        <taxon>Sapindales</taxon>
        <taxon>Anacardiaceae</taxon>
        <taxon>Pistacia</taxon>
    </lineage>
</organism>
<gene>
    <name evidence="1" type="ORF">Patl1_24053</name>
</gene>
<proteinExistence type="predicted"/>
<name>A0ACC0ZXV0_9ROSI</name>
<evidence type="ECO:0000313" key="2">
    <source>
        <dbReference type="Proteomes" id="UP001164250"/>
    </source>
</evidence>
<dbReference type="EMBL" id="CM047909">
    <property type="protein sequence ID" value="KAJ0078794.1"/>
    <property type="molecule type" value="Genomic_DNA"/>
</dbReference>
<keyword evidence="2" id="KW-1185">Reference proteome</keyword>
<reference evidence="2" key="1">
    <citation type="journal article" date="2023" name="G3 (Bethesda)">
        <title>Genome assembly and association tests identify interacting loci associated with vigor, precocity, and sex in interspecific pistachio rootstocks.</title>
        <authorList>
            <person name="Palmer W."/>
            <person name="Jacygrad E."/>
            <person name="Sagayaradj S."/>
            <person name="Cavanaugh K."/>
            <person name="Han R."/>
            <person name="Bertier L."/>
            <person name="Beede B."/>
            <person name="Kafkas S."/>
            <person name="Golino D."/>
            <person name="Preece J."/>
            <person name="Michelmore R."/>
        </authorList>
    </citation>
    <scope>NUCLEOTIDE SEQUENCE [LARGE SCALE GENOMIC DNA]</scope>
</reference>
<comment type="caution">
    <text evidence="1">The sequence shown here is derived from an EMBL/GenBank/DDBJ whole genome shotgun (WGS) entry which is preliminary data.</text>
</comment>
<dbReference type="Proteomes" id="UP001164250">
    <property type="component" value="Chromosome 13"/>
</dbReference>
<evidence type="ECO:0000313" key="1">
    <source>
        <dbReference type="EMBL" id="KAJ0078794.1"/>
    </source>
</evidence>
<accession>A0ACC0ZXV0</accession>